<dbReference type="SUPFAM" id="SSF53335">
    <property type="entry name" value="S-adenosyl-L-methionine-dependent methyltransferases"/>
    <property type="match status" value="1"/>
</dbReference>
<name>A0A078B6V8_STYLE</name>
<dbReference type="InterPro" id="IPR029063">
    <property type="entry name" value="SAM-dependent_MTases_sf"/>
</dbReference>
<evidence type="ECO:0000313" key="6">
    <source>
        <dbReference type="Proteomes" id="UP000039865"/>
    </source>
</evidence>
<dbReference type="InterPro" id="IPR050362">
    <property type="entry name" value="Cation-dep_OMT"/>
</dbReference>
<evidence type="ECO:0000256" key="4">
    <source>
        <dbReference type="ARBA" id="ARBA00023453"/>
    </source>
</evidence>
<dbReference type="OMA" id="NVPEHMR"/>
<evidence type="ECO:0000256" key="1">
    <source>
        <dbReference type="ARBA" id="ARBA00022603"/>
    </source>
</evidence>
<keyword evidence="3" id="KW-0949">S-adenosyl-L-methionine</keyword>
<dbReference type="PANTHER" id="PTHR10509">
    <property type="entry name" value="O-METHYLTRANSFERASE-RELATED"/>
    <property type="match status" value="1"/>
</dbReference>
<evidence type="ECO:0000313" key="5">
    <source>
        <dbReference type="EMBL" id="CDW89921.1"/>
    </source>
</evidence>
<dbReference type="InterPro" id="IPR002935">
    <property type="entry name" value="SAM_O-MeTrfase"/>
</dbReference>
<dbReference type="GO" id="GO:0008757">
    <property type="term" value="F:S-adenosylmethionine-dependent methyltransferase activity"/>
    <property type="evidence" value="ECO:0007669"/>
    <property type="project" value="TreeGrafter"/>
</dbReference>
<dbReference type="OrthoDB" id="10251242at2759"/>
<comment type="similarity">
    <text evidence="4">Belongs to the class I-like SAM-binding methyltransferase superfamily. Cation-dependent O-methyltransferase family.</text>
</comment>
<dbReference type="EMBL" id="CCKQ01017986">
    <property type="protein sequence ID" value="CDW89921.1"/>
    <property type="molecule type" value="Genomic_DNA"/>
</dbReference>
<dbReference type="Gene3D" id="3.40.50.150">
    <property type="entry name" value="Vaccinia Virus protein VP39"/>
    <property type="match status" value="1"/>
</dbReference>
<protein>
    <submittedName>
        <fullName evidence="5">Sam-dependent methyltransferase</fullName>
    </submittedName>
</protein>
<keyword evidence="2 5" id="KW-0808">Transferase</keyword>
<organism evidence="5 6">
    <name type="scientific">Stylonychia lemnae</name>
    <name type="common">Ciliate</name>
    <dbReference type="NCBI Taxonomy" id="5949"/>
    <lineage>
        <taxon>Eukaryota</taxon>
        <taxon>Sar</taxon>
        <taxon>Alveolata</taxon>
        <taxon>Ciliophora</taxon>
        <taxon>Intramacronucleata</taxon>
        <taxon>Spirotrichea</taxon>
        <taxon>Stichotrichia</taxon>
        <taxon>Sporadotrichida</taxon>
        <taxon>Oxytrichidae</taxon>
        <taxon>Stylonychinae</taxon>
        <taxon>Stylonychia</taxon>
    </lineage>
</organism>
<keyword evidence="1 5" id="KW-0489">Methyltransferase</keyword>
<dbReference type="Pfam" id="PF01596">
    <property type="entry name" value="Methyltransf_3"/>
    <property type="match status" value="1"/>
</dbReference>
<reference evidence="5 6" key="1">
    <citation type="submission" date="2014-06" db="EMBL/GenBank/DDBJ databases">
        <authorList>
            <person name="Swart Estienne"/>
        </authorList>
    </citation>
    <scope>NUCLEOTIDE SEQUENCE [LARGE SCALE GENOMIC DNA]</scope>
    <source>
        <strain evidence="5 6">130c</strain>
    </source>
</reference>
<keyword evidence="6" id="KW-1185">Reference proteome</keyword>
<evidence type="ECO:0000256" key="3">
    <source>
        <dbReference type="ARBA" id="ARBA00022691"/>
    </source>
</evidence>
<dbReference type="AlphaFoldDB" id="A0A078B6V8"/>
<dbReference type="PROSITE" id="PS51682">
    <property type="entry name" value="SAM_OMT_I"/>
    <property type="match status" value="1"/>
</dbReference>
<dbReference type="PANTHER" id="PTHR10509:SF14">
    <property type="entry name" value="CAFFEOYL-COA O-METHYLTRANSFERASE 3-RELATED"/>
    <property type="match status" value="1"/>
</dbReference>
<dbReference type="GO" id="GO:0008171">
    <property type="term" value="F:O-methyltransferase activity"/>
    <property type="evidence" value="ECO:0007669"/>
    <property type="project" value="InterPro"/>
</dbReference>
<dbReference type="Proteomes" id="UP000039865">
    <property type="component" value="Unassembled WGS sequence"/>
</dbReference>
<dbReference type="InParanoid" id="A0A078B6V8"/>
<evidence type="ECO:0000256" key="2">
    <source>
        <dbReference type="ARBA" id="ARBA00022679"/>
    </source>
</evidence>
<proteinExistence type="inferred from homology"/>
<dbReference type="CDD" id="cd02440">
    <property type="entry name" value="AdoMet_MTases"/>
    <property type="match status" value="1"/>
</dbReference>
<dbReference type="GO" id="GO:0032259">
    <property type="term" value="P:methylation"/>
    <property type="evidence" value="ECO:0007669"/>
    <property type="project" value="UniProtKB-KW"/>
</dbReference>
<gene>
    <name evidence="5" type="primary">Contig11278.g12054</name>
    <name evidence="5" type="ORF">STYLEM_19061</name>
</gene>
<accession>A0A078B6V8</accession>
<sequence length="207" mass="23284">MSQISDVKLQLRAETKQKFSDMARMLSAPDQCEHMKFIIKAAGFKQGIEIGVFTGYSALCLAEGMPLDGKLLALDVSDEYTNIAKKYWQLAGVNDKIELRLGNAVEILDNLIADKRNLESFDFGFIDADKPNYPNYFERLNKLIKKGGIIMIDNIIWGGLVASEDHRQNDPKTKSIYETSQLALNNKEFDVHTIMIGDGLLIAHKKI</sequence>